<feature type="chain" id="PRO_5047341494" evidence="1">
    <location>
        <begin position="19"/>
        <end position="790"/>
    </location>
</feature>
<dbReference type="Pfam" id="PF00930">
    <property type="entry name" value="DPPIV_N"/>
    <property type="match status" value="1"/>
</dbReference>
<sequence length="790" mass="91091">MKRILLFIILTYFNPVWAQQKTNLTVEKIMRDPKWMGVSPENIRWGEFDGHIYFRWNPENLDYSPLYSITVRDQEPKRQEEDVTRSFTQQTQYNRSGNRAVYVKGGDIFIYDLKTRSEKQLTATIEEESKPQFNVREDVVFFKRENNLYSLSLINGELKQLTNFVKGSKKKGDAPKLSDQNQWLKENQLTLFDVLNDRKQKKHRADSLEELQRIKLLRELPIAENEIVRTIAASPNLQYIAYIKYSPAKDNRNTIVPNYVTESGYTEDIQTRNKVGEEQGATAAYLYKVKEDTVVRITTANLEGIKDIPAFYNDYPEKKDSLIKLDKDRAVNIAGIYWNPVGNKALITVYAQDHKDRWLTLLDLSTGALQMIDRQHDDAWIAGPGIGGSWGGENVGWIDDHQIYFQSEQTGYSHLYSMSVDSRVKKQLTKGRFEVQDLVLSKDKKTFYLTANKEHPGITHFYSMPVSGGTLQQITSMKGGNEVSLSPDEKWLAIRYSSSNRPWELYLQENRPGAKAKQITESRSAEFKAYPWRSPEVISFTNRHQDSVYARLYRPETPKKNSPAVIFVHGAGYLQNVHYWWSSYFREYMFHNLLTDLGYTVLDIDYTASAGYGRNHRTGIYRHMGGKDLSDQVDGAKLLVEKYQVNPKNIGIYGGSYGGFITLMALFTQPEVFTAGGALRSVTDWAHYNHGYTSNILNEPINDPKAYQQSSPINFAEGLRGHLLMCHGMVDVNVHFQDIVRLSQRLIELGKNNWELAVYPVEDHGFVEPSSWTDEYKRILKLFEEKLINE</sequence>
<dbReference type="PANTHER" id="PTHR11731">
    <property type="entry name" value="PROTEASE FAMILY S9B,C DIPEPTIDYL-PEPTIDASE IV-RELATED"/>
    <property type="match status" value="1"/>
</dbReference>
<dbReference type="RefSeq" id="WP_130854557.1">
    <property type="nucleotide sequence ID" value="NZ_JBHLWO010000001.1"/>
</dbReference>
<dbReference type="Gene3D" id="2.140.10.30">
    <property type="entry name" value="Dipeptidylpeptidase IV, N-terminal domain"/>
    <property type="match status" value="2"/>
</dbReference>
<dbReference type="EMBL" id="JBHLWO010000001">
    <property type="protein sequence ID" value="MFC0317536.1"/>
    <property type="molecule type" value="Genomic_DNA"/>
</dbReference>
<dbReference type="SUPFAM" id="SSF82171">
    <property type="entry name" value="DPP6 N-terminal domain-like"/>
    <property type="match status" value="1"/>
</dbReference>
<dbReference type="InterPro" id="IPR029058">
    <property type="entry name" value="AB_hydrolase_fold"/>
</dbReference>
<evidence type="ECO:0000259" key="2">
    <source>
        <dbReference type="Pfam" id="PF00326"/>
    </source>
</evidence>
<dbReference type="PANTHER" id="PTHR11731:SF193">
    <property type="entry name" value="DIPEPTIDYL PEPTIDASE 9"/>
    <property type="match status" value="1"/>
</dbReference>
<evidence type="ECO:0000256" key="1">
    <source>
        <dbReference type="SAM" id="SignalP"/>
    </source>
</evidence>
<evidence type="ECO:0000313" key="5">
    <source>
        <dbReference type="Proteomes" id="UP001589774"/>
    </source>
</evidence>
<proteinExistence type="predicted"/>
<organism evidence="4 5">
    <name type="scientific">Olivibacter oleidegradans</name>
    <dbReference type="NCBI Taxonomy" id="760123"/>
    <lineage>
        <taxon>Bacteria</taxon>
        <taxon>Pseudomonadati</taxon>
        <taxon>Bacteroidota</taxon>
        <taxon>Sphingobacteriia</taxon>
        <taxon>Sphingobacteriales</taxon>
        <taxon>Sphingobacteriaceae</taxon>
        <taxon>Olivibacter</taxon>
    </lineage>
</organism>
<dbReference type="InterPro" id="IPR001375">
    <property type="entry name" value="Peptidase_S9_cat"/>
</dbReference>
<dbReference type="SUPFAM" id="SSF53474">
    <property type="entry name" value="alpha/beta-Hydrolases"/>
    <property type="match status" value="1"/>
</dbReference>
<feature type="domain" description="Dipeptidylpeptidase IV N-terminal" evidence="3">
    <location>
        <begin position="326"/>
        <end position="503"/>
    </location>
</feature>
<comment type="caution">
    <text evidence="4">The sequence shown here is derived from an EMBL/GenBank/DDBJ whole genome shotgun (WGS) entry which is preliminary data.</text>
</comment>
<dbReference type="Pfam" id="PF00326">
    <property type="entry name" value="Peptidase_S9"/>
    <property type="match status" value="1"/>
</dbReference>
<evidence type="ECO:0000259" key="3">
    <source>
        <dbReference type="Pfam" id="PF00930"/>
    </source>
</evidence>
<dbReference type="InterPro" id="IPR002469">
    <property type="entry name" value="Peptidase_S9B_N"/>
</dbReference>
<name>A0ABV6HF88_9SPHI</name>
<keyword evidence="1" id="KW-0732">Signal</keyword>
<dbReference type="Proteomes" id="UP001589774">
    <property type="component" value="Unassembled WGS sequence"/>
</dbReference>
<feature type="signal peptide" evidence="1">
    <location>
        <begin position="1"/>
        <end position="18"/>
    </location>
</feature>
<protein>
    <submittedName>
        <fullName evidence="4">Prolyl oligopeptidase family serine peptidase</fullName>
    </submittedName>
</protein>
<dbReference type="InterPro" id="IPR050278">
    <property type="entry name" value="Serine_Prot_S9B/DPPIV"/>
</dbReference>
<dbReference type="Gene3D" id="3.40.50.1820">
    <property type="entry name" value="alpha/beta hydrolase"/>
    <property type="match status" value="1"/>
</dbReference>
<keyword evidence="5" id="KW-1185">Reference proteome</keyword>
<reference evidence="4 5" key="1">
    <citation type="submission" date="2024-09" db="EMBL/GenBank/DDBJ databases">
        <authorList>
            <person name="Sun Q."/>
            <person name="Mori K."/>
        </authorList>
    </citation>
    <scope>NUCLEOTIDE SEQUENCE [LARGE SCALE GENOMIC DNA]</scope>
    <source>
        <strain evidence="4 5">CCM 7765</strain>
    </source>
</reference>
<evidence type="ECO:0000313" key="4">
    <source>
        <dbReference type="EMBL" id="MFC0317536.1"/>
    </source>
</evidence>
<accession>A0ABV6HF88</accession>
<feature type="domain" description="Peptidase S9 prolyl oligopeptidase catalytic" evidence="2">
    <location>
        <begin position="592"/>
        <end position="787"/>
    </location>
</feature>
<gene>
    <name evidence="4" type="ORF">ACFFI0_04410</name>
</gene>